<dbReference type="Proteomes" id="UP001107960">
    <property type="component" value="Unassembled WGS sequence"/>
</dbReference>
<evidence type="ECO:0000256" key="1">
    <source>
        <dbReference type="SAM" id="SignalP"/>
    </source>
</evidence>
<comment type="caution">
    <text evidence="2">The sequence shown here is derived from an EMBL/GenBank/DDBJ whole genome shotgun (WGS) entry which is preliminary data.</text>
</comment>
<sequence length="186" mass="20764">MKNLIIAFMILLSANTTTVSAQRMLPKQKGIEVNVGLLNNNISDNYFINAGLIKHSKKGNYVIYSLEYSKNSIPYKTIDIPVENYTAEIGYSFNVIADRRKSLMFNVSFSALGGYEDVNKGEQLLYDGAKLLNKSSMIYGGSGKLSIEMYLSDRIVLIASGKTKWLWNTSLEKIRPSAGLGIRFNL</sequence>
<protein>
    <submittedName>
        <fullName evidence="2">Conjugal transfer protein TraO</fullName>
    </submittedName>
</protein>
<dbReference type="EMBL" id="JAJJML010000001">
    <property type="protein sequence ID" value="MCC9036894.1"/>
    <property type="molecule type" value="Genomic_DNA"/>
</dbReference>
<feature type="signal peptide" evidence="1">
    <location>
        <begin position="1"/>
        <end position="21"/>
    </location>
</feature>
<reference evidence="2" key="1">
    <citation type="submission" date="2021-11" db="EMBL/GenBank/DDBJ databases">
        <title>Description of novel Chryseobacterium species.</title>
        <authorList>
            <person name="Saticioglu I.B."/>
            <person name="Ay H."/>
            <person name="Altun S."/>
            <person name="Duman M."/>
        </authorList>
    </citation>
    <scope>NUCLEOTIDE SEQUENCE</scope>
    <source>
        <strain evidence="2">C-39</strain>
    </source>
</reference>
<evidence type="ECO:0000313" key="3">
    <source>
        <dbReference type="Proteomes" id="UP001107960"/>
    </source>
</evidence>
<keyword evidence="1" id="KW-0732">Signal</keyword>
<dbReference type="AlphaFoldDB" id="A0A9Q3YTJ5"/>
<evidence type="ECO:0000313" key="2">
    <source>
        <dbReference type="EMBL" id="MCC9036894.1"/>
    </source>
</evidence>
<dbReference type="InterPro" id="IPR018899">
    <property type="entry name" value="Conjug_transposon_Tra0"/>
</dbReference>
<dbReference type="Pfam" id="PF10626">
    <property type="entry name" value="TraO"/>
    <property type="match status" value="1"/>
</dbReference>
<proteinExistence type="predicted"/>
<feature type="chain" id="PRO_5040120846" evidence="1">
    <location>
        <begin position="22"/>
        <end position="186"/>
    </location>
</feature>
<dbReference type="RefSeq" id="WP_228459877.1">
    <property type="nucleotide sequence ID" value="NZ_JACXXP010000014.1"/>
</dbReference>
<organism evidence="2 3">
    <name type="scientific">Chryseobacterium muglaense</name>
    <dbReference type="NCBI Taxonomy" id="2893752"/>
    <lineage>
        <taxon>Bacteria</taxon>
        <taxon>Pseudomonadati</taxon>
        <taxon>Bacteroidota</taxon>
        <taxon>Flavobacteriia</taxon>
        <taxon>Flavobacteriales</taxon>
        <taxon>Weeksellaceae</taxon>
        <taxon>Chryseobacterium group</taxon>
        <taxon>Chryseobacterium</taxon>
    </lineage>
</organism>
<accession>A0A9Q3YTJ5</accession>
<gene>
    <name evidence="2" type="ORF">LNP80_22040</name>
</gene>
<name>A0A9Q3YTJ5_9FLAO</name>